<dbReference type="AlphaFoldDB" id="A0A8H7TF29"/>
<dbReference type="InterPro" id="IPR017853">
    <property type="entry name" value="GH"/>
</dbReference>
<dbReference type="InterPro" id="IPR053183">
    <property type="entry name" value="ASL1"/>
</dbReference>
<dbReference type="GO" id="GO:0071966">
    <property type="term" value="P:fungal-type cell wall polysaccharide metabolic process"/>
    <property type="evidence" value="ECO:0007669"/>
    <property type="project" value="TreeGrafter"/>
</dbReference>
<dbReference type="InterPro" id="IPR024655">
    <property type="entry name" value="Asl1_glyco_hydro_catalytic"/>
</dbReference>
<protein>
    <recommendedName>
        <fullName evidence="1">Asl1-like glycosyl hydrolase catalytic domain-containing protein</fullName>
    </recommendedName>
</protein>
<dbReference type="PANTHER" id="PTHR34154:SF10">
    <property type="entry name" value="ASL1-LIKE GLYCOSYL HYDROLASE CATALYTIC DOMAIN-CONTAINING PROTEIN"/>
    <property type="match status" value="1"/>
</dbReference>
<evidence type="ECO:0000313" key="2">
    <source>
        <dbReference type="EMBL" id="KAG4417638.1"/>
    </source>
</evidence>
<dbReference type="OrthoDB" id="5985073at2759"/>
<organism evidence="2 3">
    <name type="scientific">Cadophora malorum</name>
    <dbReference type="NCBI Taxonomy" id="108018"/>
    <lineage>
        <taxon>Eukaryota</taxon>
        <taxon>Fungi</taxon>
        <taxon>Dikarya</taxon>
        <taxon>Ascomycota</taxon>
        <taxon>Pezizomycotina</taxon>
        <taxon>Leotiomycetes</taxon>
        <taxon>Helotiales</taxon>
        <taxon>Ploettnerulaceae</taxon>
        <taxon>Cadophora</taxon>
    </lineage>
</organism>
<proteinExistence type="predicted"/>
<reference evidence="2" key="1">
    <citation type="submission" date="2021-02" db="EMBL/GenBank/DDBJ databases">
        <title>Genome sequence Cadophora malorum strain M34.</title>
        <authorList>
            <person name="Stefanovic E."/>
            <person name="Vu D."/>
            <person name="Scully C."/>
            <person name="Dijksterhuis J."/>
            <person name="Roader J."/>
            <person name="Houbraken J."/>
        </authorList>
    </citation>
    <scope>NUCLEOTIDE SEQUENCE</scope>
    <source>
        <strain evidence="2">M34</strain>
    </source>
</reference>
<name>A0A8H7TF29_9HELO</name>
<keyword evidence="3" id="KW-1185">Reference proteome</keyword>
<dbReference type="GO" id="GO:0009277">
    <property type="term" value="C:fungal-type cell wall"/>
    <property type="evidence" value="ECO:0007669"/>
    <property type="project" value="TreeGrafter"/>
</dbReference>
<accession>A0A8H7TF29</accession>
<dbReference type="PANTHER" id="PTHR34154">
    <property type="entry name" value="ALKALI-SENSITIVE LINKAGE PROTEIN 1"/>
    <property type="match status" value="1"/>
</dbReference>
<evidence type="ECO:0000259" key="1">
    <source>
        <dbReference type="Pfam" id="PF11790"/>
    </source>
</evidence>
<dbReference type="Proteomes" id="UP000664132">
    <property type="component" value="Unassembled WGS sequence"/>
</dbReference>
<sequence>MSAKDAADAYRRFMNPFAGKAYLEAPAVTNAPPGMKWLKEFLSLCTGCHIDFVPIHWYDSATNIEYFKNYLTDAHDIAGHDLWTTEFNGSGTSSETKSFLRTVIPWLDSRSYITR</sequence>
<dbReference type="EMBL" id="JAFJYH010000149">
    <property type="protein sequence ID" value="KAG4417638.1"/>
    <property type="molecule type" value="Genomic_DNA"/>
</dbReference>
<dbReference type="SUPFAM" id="SSF51445">
    <property type="entry name" value="(Trans)glycosidases"/>
    <property type="match status" value="1"/>
</dbReference>
<comment type="caution">
    <text evidence="2">The sequence shown here is derived from an EMBL/GenBank/DDBJ whole genome shotgun (WGS) entry which is preliminary data.</text>
</comment>
<dbReference type="Gene3D" id="3.20.20.80">
    <property type="entry name" value="Glycosidases"/>
    <property type="match status" value="1"/>
</dbReference>
<gene>
    <name evidence="2" type="ORF">IFR04_009208</name>
</gene>
<feature type="domain" description="Asl1-like glycosyl hydrolase catalytic" evidence="1">
    <location>
        <begin position="1"/>
        <end position="115"/>
    </location>
</feature>
<dbReference type="Pfam" id="PF11790">
    <property type="entry name" value="Glyco_hydro_cc"/>
    <property type="match status" value="1"/>
</dbReference>
<evidence type="ECO:0000313" key="3">
    <source>
        <dbReference type="Proteomes" id="UP000664132"/>
    </source>
</evidence>